<evidence type="ECO:0000313" key="7">
    <source>
        <dbReference type="Proteomes" id="UP000270471"/>
    </source>
</evidence>
<accession>A0A3M0HYW4</accession>
<dbReference type="PANTHER" id="PTHR46796:SF12">
    <property type="entry name" value="HTH-TYPE DNA-BINDING TRANSCRIPTIONAL ACTIVATOR EUTR"/>
    <property type="match status" value="1"/>
</dbReference>
<dbReference type="Proteomes" id="UP000270471">
    <property type="component" value="Unassembled WGS sequence"/>
</dbReference>
<dbReference type="Pfam" id="PF12833">
    <property type="entry name" value="HTH_18"/>
    <property type="match status" value="1"/>
</dbReference>
<reference evidence="6 7" key="1">
    <citation type="submission" date="2017-11" db="EMBL/GenBank/DDBJ databases">
        <title>Draft genome of actinobacteria isolated from guarana (Paullinia cupana (Mart.) Ducke.</title>
        <authorList>
            <person name="Siqueira K.A."/>
            <person name="Liotti R.G."/>
            <person name="Mendes T.A.O."/>
            <person name="Soares M.A."/>
        </authorList>
    </citation>
    <scope>NUCLEOTIDE SEQUENCE [LARGE SCALE GENOMIC DNA]</scope>
    <source>
        <strain evidence="6 7">193</strain>
    </source>
</reference>
<sequence>MRQRGDPWEGASPDGTCDQELPLGERKADAGQDEAREVRMIRALHTAVVSTTVINSPPSISAADPVVATPPRVAASVVAGPRALDAGDSARPDGRFRRTFPDTRLVPAVRGSGVRTATAPDTVRRAVAHIEDNAPRDITLANIVSLAGLTPLSLQYAFRRHLDTTPMTHLRRVLLSHAHHDLKAARPGDTTVTWIAMRWGFGSRARFTTLYRKAYEISASTTPRT</sequence>
<dbReference type="Gene3D" id="1.10.10.60">
    <property type="entry name" value="Homeodomain-like"/>
    <property type="match status" value="1"/>
</dbReference>
<dbReference type="InterPro" id="IPR050204">
    <property type="entry name" value="AraC_XylS_family_regulators"/>
</dbReference>
<dbReference type="AlphaFoldDB" id="A0A3M0HYW4"/>
<gene>
    <name evidence="6" type="ORF">CTZ28_34750</name>
</gene>
<dbReference type="PROSITE" id="PS01124">
    <property type="entry name" value="HTH_ARAC_FAMILY_2"/>
    <property type="match status" value="1"/>
</dbReference>
<dbReference type="PANTHER" id="PTHR46796">
    <property type="entry name" value="HTH-TYPE TRANSCRIPTIONAL ACTIVATOR RHAS-RELATED"/>
    <property type="match status" value="1"/>
</dbReference>
<organism evidence="6 7">
    <name type="scientific">Streptomyces shenzhenensis</name>
    <dbReference type="NCBI Taxonomy" id="943815"/>
    <lineage>
        <taxon>Bacteria</taxon>
        <taxon>Bacillati</taxon>
        <taxon>Actinomycetota</taxon>
        <taxon>Actinomycetes</taxon>
        <taxon>Kitasatosporales</taxon>
        <taxon>Streptomycetaceae</taxon>
        <taxon>Streptomyces</taxon>
    </lineage>
</organism>
<dbReference type="InterPro" id="IPR018060">
    <property type="entry name" value="HTH_AraC"/>
</dbReference>
<dbReference type="SMART" id="SM00342">
    <property type="entry name" value="HTH_ARAC"/>
    <property type="match status" value="1"/>
</dbReference>
<dbReference type="EMBL" id="PENI01000031">
    <property type="protein sequence ID" value="RMB81388.1"/>
    <property type="molecule type" value="Genomic_DNA"/>
</dbReference>
<proteinExistence type="predicted"/>
<dbReference type="GO" id="GO:0043565">
    <property type="term" value="F:sequence-specific DNA binding"/>
    <property type="evidence" value="ECO:0007669"/>
    <property type="project" value="InterPro"/>
</dbReference>
<keyword evidence="7" id="KW-1185">Reference proteome</keyword>
<feature type="compositionally biased region" description="Basic and acidic residues" evidence="4">
    <location>
        <begin position="23"/>
        <end position="34"/>
    </location>
</feature>
<protein>
    <recommendedName>
        <fullName evidence="5">HTH araC/xylS-type domain-containing protein</fullName>
    </recommendedName>
</protein>
<dbReference type="SUPFAM" id="SSF46689">
    <property type="entry name" value="Homeodomain-like"/>
    <property type="match status" value="1"/>
</dbReference>
<evidence type="ECO:0000256" key="4">
    <source>
        <dbReference type="SAM" id="MobiDB-lite"/>
    </source>
</evidence>
<keyword evidence="1" id="KW-0805">Transcription regulation</keyword>
<evidence type="ECO:0000313" key="6">
    <source>
        <dbReference type="EMBL" id="RMB81388.1"/>
    </source>
</evidence>
<dbReference type="InterPro" id="IPR009057">
    <property type="entry name" value="Homeodomain-like_sf"/>
</dbReference>
<keyword evidence="2" id="KW-0238">DNA-binding</keyword>
<evidence type="ECO:0000256" key="1">
    <source>
        <dbReference type="ARBA" id="ARBA00023015"/>
    </source>
</evidence>
<keyword evidence="3" id="KW-0804">Transcription</keyword>
<dbReference type="OrthoDB" id="5464689at2"/>
<dbReference type="GO" id="GO:0003700">
    <property type="term" value="F:DNA-binding transcription factor activity"/>
    <property type="evidence" value="ECO:0007669"/>
    <property type="project" value="InterPro"/>
</dbReference>
<evidence type="ECO:0000259" key="5">
    <source>
        <dbReference type="PROSITE" id="PS01124"/>
    </source>
</evidence>
<comment type="caution">
    <text evidence="6">The sequence shown here is derived from an EMBL/GenBank/DDBJ whole genome shotgun (WGS) entry which is preliminary data.</text>
</comment>
<name>A0A3M0HYW4_9ACTN</name>
<evidence type="ECO:0000256" key="2">
    <source>
        <dbReference type="ARBA" id="ARBA00023125"/>
    </source>
</evidence>
<evidence type="ECO:0000256" key="3">
    <source>
        <dbReference type="ARBA" id="ARBA00023163"/>
    </source>
</evidence>
<feature type="domain" description="HTH araC/xylS-type" evidence="5">
    <location>
        <begin position="124"/>
        <end position="225"/>
    </location>
</feature>
<feature type="region of interest" description="Disordered" evidence="4">
    <location>
        <begin position="1"/>
        <end position="34"/>
    </location>
</feature>